<sequence length="256" mass="26625">MGTCKIPGFYREIVPDAPNFPGFYKAIQRSVTSQGLAGYTLLKAKSGEFGHRNFQSIYVHDVTTPQWASGIEQEGVGGKGRANYNVLTVKIRRLPSDPDFISNMQSFQLKNWPLMANATMAPIRLFDHQYSTDDFGFWLPGICTDTNYATNTAAAITTTAGGSPTAVVGITSNPTGTASGGAGVSSSPTATPGGLISTTTSKPTAITPAPTGTSAGAVGGVSSTISKADGMKIGYMSGDGSFWSIFGSILGAILML</sequence>
<accession>A0A8H4VYB0</accession>
<reference evidence="1 2" key="1">
    <citation type="submission" date="2020-03" db="EMBL/GenBank/DDBJ databases">
        <title>Draft Genome Sequence of Cudoniella acicularis.</title>
        <authorList>
            <person name="Buettner E."/>
            <person name="Kellner H."/>
        </authorList>
    </citation>
    <scope>NUCLEOTIDE SEQUENCE [LARGE SCALE GENOMIC DNA]</scope>
    <source>
        <strain evidence="1 2">DSM 108380</strain>
    </source>
</reference>
<keyword evidence="2" id="KW-1185">Reference proteome</keyword>
<evidence type="ECO:0000313" key="2">
    <source>
        <dbReference type="Proteomes" id="UP000566819"/>
    </source>
</evidence>
<proteinExistence type="predicted"/>
<protein>
    <submittedName>
        <fullName evidence="1">Uncharacterized protein</fullName>
    </submittedName>
</protein>
<evidence type="ECO:0000313" key="1">
    <source>
        <dbReference type="EMBL" id="KAF4624344.1"/>
    </source>
</evidence>
<gene>
    <name evidence="1" type="ORF">G7Y89_g13826</name>
</gene>
<name>A0A8H4VYB0_9HELO</name>
<dbReference type="Proteomes" id="UP000566819">
    <property type="component" value="Unassembled WGS sequence"/>
</dbReference>
<dbReference type="OrthoDB" id="543511at2759"/>
<dbReference type="AlphaFoldDB" id="A0A8H4VYB0"/>
<dbReference type="EMBL" id="JAAMPI010001684">
    <property type="protein sequence ID" value="KAF4624344.1"/>
    <property type="molecule type" value="Genomic_DNA"/>
</dbReference>
<comment type="caution">
    <text evidence="1">The sequence shown here is derived from an EMBL/GenBank/DDBJ whole genome shotgun (WGS) entry which is preliminary data.</text>
</comment>
<organism evidence="1 2">
    <name type="scientific">Cudoniella acicularis</name>
    <dbReference type="NCBI Taxonomy" id="354080"/>
    <lineage>
        <taxon>Eukaryota</taxon>
        <taxon>Fungi</taxon>
        <taxon>Dikarya</taxon>
        <taxon>Ascomycota</taxon>
        <taxon>Pezizomycotina</taxon>
        <taxon>Leotiomycetes</taxon>
        <taxon>Helotiales</taxon>
        <taxon>Tricladiaceae</taxon>
        <taxon>Cudoniella</taxon>
    </lineage>
</organism>